<name>A0A9K3GPW9_9EUKA</name>
<dbReference type="Pfam" id="PF00226">
    <property type="entry name" value="DnaJ"/>
    <property type="match status" value="1"/>
</dbReference>
<dbReference type="OrthoDB" id="10250354at2759"/>
<dbReference type="SUPFAM" id="SSF46565">
    <property type="entry name" value="Chaperone J-domain"/>
    <property type="match status" value="1"/>
</dbReference>
<evidence type="ECO:0000313" key="4">
    <source>
        <dbReference type="Proteomes" id="UP000265618"/>
    </source>
</evidence>
<organism evidence="3 4">
    <name type="scientific">Kipferlia bialata</name>
    <dbReference type="NCBI Taxonomy" id="797122"/>
    <lineage>
        <taxon>Eukaryota</taxon>
        <taxon>Metamonada</taxon>
        <taxon>Carpediemonas-like organisms</taxon>
        <taxon>Kipferlia</taxon>
    </lineage>
</organism>
<comment type="caution">
    <text evidence="3">The sequence shown here is derived from an EMBL/GenBank/DDBJ whole genome shotgun (WGS) entry which is preliminary data.</text>
</comment>
<dbReference type="CDD" id="cd06257">
    <property type="entry name" value="DnaJ"/>
    <property type="match status" value="1"/>
</dbReference>
<dbReference type="Gene3D" id="1.10.287.110">
    <property type="entry name" value="DnaJ domain"/>
    <property type="match status" value="1"/>
</dbReference>
<dbReference type="PROSITE" id="PS50076">
    <property type="entry name" value="DNAJ_2"/>
    <property type="match status" value="1"/>
</dbReference>
<dbReference type="PANTHER" id="PTHR45090:SF4">
    <property type="entry name" value="J DOMAIN-CONTAINING PROTEIN"/>
    <property type="match status" value="1"/>
</dbReference>
<gene>
    <name evidence="3" type="ORF">KIPB_014036</name>
</gene>
<evidence type="ECO:0000259" key="2">
    <source>
        <dbReference type="PROSITE" id="PS50076"/>
    </source>
</evidence>
<dbReference type="EMBL" id="BDIP01006991">
    <property type="protein sequence ID" value="GIQ91002.1"/>
    <property type="molecule type" value="Genomic_DNA"/>
</dbReference>
<feature type="non-terminal residue" evidence="3">
    <location>
        <position position="1"/>
    </location>
</feature>
<dbReference type="AlphaFoldDB" id="A0A9K3GPW9"/>
<reference evidence="3 4" key="1">
    <citation type="journal article" date="2018" name="PLoS ONE">
        <title>The draft genome of Kipferlia bialata reveals reductive genome evolution in fornicate parasites.</title>
        <authorList>
            <person name="Tanifuji G."/>
            <person name="Takabayashi S."/>
            <person name="Kume K."/>
            <person name="Takagi M."/>
            <person name="Nakayama T."/>
            <person name="Kamikawa R."/>
            <person name="Inagaki Y."/>
            <person name="Hashimoto T."/>
        </authorList>
    </citation>
    <scope>NUCLEOTIDE SEQUENCE [LARGE SCALE GENOMIC DNA]</scope>
    <source>
        <strain evidence="3">NY0173</strain>
    </source>
</reference>
<evidence type="ECO:0000256" key="1">
    <source>
        <dbReference type="SAM" id="MobiDB-lite"/>
    </source>
</evidence>
<keyword evidence="4" id="KW-1185">Reference proteome</keyword>
<dbReference type="InterPro" id="IPR053232">
    <property type="entry name" value="DnaJ_C/III_chloroplastic"/>
</dbReference>
<feature type="compositionally biased region" description="Basic and acidic residues" evidence="1">
    <location>
        <begin position="97"/>
        <end position="110"/>
    </location>
</feature>
<dbReference type="InterPro" id="IPR001623">
    <property type="entry name" value="DnaJ_domain"/>
</dbReference>
<dbReference type="Proteomes" id="UP000265618">
    <property type="component" value="Unassembled WGS sequence"/>
</dbReference>
<feature type="domain" description="J" evidence="2">
    <location>
        <begin position="24"/>
        <end position="90"/>
    </location>
</feature>
<protein>
    <recommendedName>
        <fullName evidence="2">J domain-containing protein</fullName>
    </recommendedName>
</protein>
<dbReference type="PANTHER" id="PTHR45090">
    <property type="entry name" value="CHAPERONE PROTEIN DNAJ 20 CHLOROPLASTIC"/>
    <property type="match status" value="1"/>
</dbReference>
<evidence type="ECO:0000313" key="3">
    <source>
        <dbReference type="EMBL" id="GIQ91002.1"/>
    </source>
</evidence>
<feature type="non-terminal residue" evidence="3">
    <location>
        <position position="122"/>
    </location>
</feature>
<sequence length="122" mass="14548">RERREAAEEEARLRVARYRASTQDYYKVLGVPPTARVHQIQAAYDREVEHYRPDPSGVPTASAIQILALLKTAYEVLSQGRERVAYHRYCWQRLKSERERERRRVRESRGRWGPVPIEEREE</sequence>
<feature type="region of interest" description="Disordered" evidence="1">
    <location>
        <begin position="97"/>
        <end position="122"/>
    </location>
</feature>
<accession>A0A9K3GPW9</accession>
<proteinExistence type="predicted"/>
<dbReference type="InterPro" id="IPR036869">
    <property type="entry name" value="J_dom_sf"/>
</dbReference>
<dbReference type="PRINTS" id="PR00625">
    <property type="entry name" value="JDOMAIN"/>
</dbReference>